<dbReference type="AlphaFoldDB" id="A0AAE1EM75"/>
<gene>
    <name evidence="1" type="ORF">Pcinc_037806</name>
</gene>
<dbReference type="Gene3D" id="3.30.70.1820">
    <property type="entry name" value="L1 transposable element, RRM domain"/>
    <property type="match status" value="1"/>
</dbReference>
<comment type="caution">
    <text evidence="1">The sequence shown here is derived from an EMBL/GenBank/DDBJ whole genome shotgun (WGS) entry which is preliminary data.</text>
</comment>
<dbReference type="PANTHER" id="PTHR37445">
    <property type="entry name" value="PROTEIN CBG24663"/>
    <property type="match status" value="1"/>
</dbReference>
<proteinExistence type="predicted"/>
<accession>A0AAE1EM75</accession>
<organism evidence="1 2">
    <name type="scientific">Petrolisthes cinctipes</name>
    <name type="common">Flat porcelain crab</name>
    <dbReference type="NCBI Taxonomy" id="88211"/>
    <lineage>
        <taxon>Eukaryota</taxon>
        <taxon>Metazoa</taxon>
        <taxon>Ecdysozoa</taxon>
        <taxon>Arthropoda</taxon>
        <taxon>Crustacea</taxon>
        <taxon>Multicrustacea</taxon>
        <taxon>Malacostraca</taxon>
        <taxon>Eumalacostraca</taxon>
        <taxon>Eucarida</taxon>
        <taxon>Decapoda</taxon>
        <taxon>Pleocyemata</taxon>
        <taxon>Anomura</taxon>
        <taxon>Galatheoidea</taxon>
        <taxon>Porcellanidae</taxon>
        <taxon>Petrolisthes</taxon>
    </lineage>
</organism>
<sequence length="193" mass="22377">MVKEELAQIKSGIQAEFTTKLGPEHNKTDNGRTRDDNVVQLRQNLMELKAIEEKKLNLVMFNVPEGDTEEPDKDAIKNMIREEFKVIVNITETVRLGNNTNTLNRKPRPTLVKFDSLAEKKQVLAMATKLRHSSNDIYNQVYIRPDLTKAQQEHSKNLYTKLQETRKAQPTRKWTIRRGEITQIRDSVSTTQM</sequence>
<reference evidence="1" key="1">
    <citation type="submission" date="2023-10" db="EMBL/GenBank/DDBJ databases">
        <title>Genome assemblies of two species of porcelain crab, Petrolisthes cinctipes and Petrolisthes manimaculis (Anomura: Porcellanidae).</title>
        <authorList>
            <person name="Angst P."/>
        </authorList>
    </citation>
    <scope>NUCLEOTIDE SEQUENCE</scope>
    <source>
        <strain evidence="1">PB745_01</strain>
        <tissue evidence="1">Gill</tissue>
    </source>
</reference>
<dbReference type="PANTHER" id="PTHR37445:SF3">
    <property type="entry name" value="ZINC FINGER PHD-TYPE DOMAIN-CONTAINING PROTEIN"/>
    <property type="match status" value="1"/>
</dbReference>
<name>A0AAE1EM75_PETCI</name>
<keyword evidence="2" id="KW-1185">Reference proteome</keyword>
<evidence type="ECO:0000313" key="2">
    <source>
        <dbReference type="Proteomes" id="UP001286313"/>
    </source>
</evidence>
<dbReference type="Proteomes" id="UP001286313">
    <property type="component" value="Unassembled WGS sequence"/>
</dbReference>
<protein>
    <submittedName>
        <fullName evidence="1">Uncharacterized protein</fullName>
    </submittedName>
</protein>
<dbReference type="EMBL" id="JAWQEG010006081">
    <property type="protein sequence ID" value="KAK3855810.1"/>
    <property type="molecule type" value="Genomic_DNA"/>
</dbReference>
<evidence type="ECO:0000313" key="1">
    <source>
        <dbReference type="EMBL" id="KAK3855810.1"/>
    </source>
</evidence>